<protein>
    <submittedName>
        <fullName evidence="1">Uncharacterized protein</fullName>
    </submittedName>
</protein>
<sequence>MLDLSQRIEQAQTPDELRELIRHIYSWIDETKESIKQAE</sequence>
<reference evidence="1" key="1">
    <citation type="submission" date="2021-02" db="EMBL/GenBank/DDBJ databases">
        <authorList>
            <person name="Nowell W R."/>
        </authorList>
    </citation>
    <scope>NUCLEOTIDE SEQUENCE</scope>
</reference>
<dbReference type="Proteomes" id="UP000663874">
    <property type="component" value="Unassembled WGS sequence"/>
</dbReference>
<evidence type="ECO:0000313" key="1">
    <source>
        <dbReference type="EMBL" id="CAF4269632.1"/>
    </source>
</evidence>
<name>A0A820G1F3_9BILA</name>
<organism evidence="1 2">
    <name type="scientific">Rotaria sordida</name>
    <dbReference type="NCBI Taxonomy" id="392033"/>
    <lineage>
        <taxon>Eukaryota</taxon>
        <taxon>Metazoa</taxon>
        <taxon>Spiralia</taxon>
        <taxon>Gnathifera</taxon>
        <taxon>Rotifera</taxon>
        <taxon>Eurotatoria</taxon>
        <taxon>Bdelloidea</taxon>
        <taxon>Philodinida</taxon>
        <taxon>Philodinidae</taxon>
        <taxon>Rotaria</taxon>
    </lineage>
</organism>
<feature type="non-terminal residue" evidence="1">
    <location>
        <position position="1"/>
    </location>
</feature>
<comment type="caution">
    <text evidence="1">The sequence shown here is derived from an EMBL/GenBank/DDBJ whole genome shotgun (WGS) entry which is preliminary data.</text>
</comment>
<dbReference type="AlphaFoldDB" id="A0A820G1F3"/>
<proteinExistence type="predicted"/>
<gene>
    <name evidence="1" type="ORF">FNK824_LOCUS39430</name>
</gene>
<dbReference type="EMBL" id="CAJOBE010025758">
    <property type="protein sequence ID" value="CAF4269632.1"/>
    <property type="molecule type" value="Genomic_DNA"/>
</dbReference>
<evidence type="ECO:0000313" key="2">
    <source>
        <dbReference type="Proteomes" id="UP000663874"/>
    </source>
</evidence>
<accession>A0A820G1F3</accession>